<keyword evidence="3" id="KW-1185">Reference proteome</keyword>
<proteinExistence type="predicted"/>
<sequence length="228" mass="26387">MSTMETRGSGKQSKSKGTGSKKGKEKEPTNLDYDHTQFTRKVEKNFYNRVWIKNGAVIERELDLVELILTLCQEFMANIKHKLVVEKDKEGLISWIRGKKLKVTPNTFAKIFEILQEENPEFEFSDIGMPDLATVSHEIALGVSMNRMVRCNVWKKRRTEAIVSEEPSIGMDELKKAITSLRTEFDTHMTALEEQSGRHMTMLQEIKGMLIRMQARNDEEEDDLEFRV</sequence>
<dbReference type="AlphaFoldDB" id="A0A7J0D7Q1"/>
<feature type="region of interest" description="Disordered" evidence="1">
    <location>
        <begin position="1"/>
        <end position="34"/>
    </location>
</feature>
<evidence type="ECO:0000313" key="2">
    <source>
        <dbReference type="EMBL" id="GFS29100.1"/>
    </source>
</evidence>
<feature type="compositionally biased region" description="Basic and acidic residues" evidence="1">
    <location>
        <begin position="22"/>
        <end position="34"/>
    </location>
</feature>
<dbReference type="EMBL" id="BJWL01000071">
    <property type="protein sequence ID" value="GFS29100.1"/>
    <property type="molecule type" value="Genomic_DNA"/>
</dbReference>
<reference evidence="3" key="1">
    <citation type="submission" date="2019-07" db="EMBL/GenBank/DDBJ databases">
        <title>De Novo Assembly of kiwifruit Actinidia rufa.</title>
        <authorList>
            <person name="Sugita-Konishi S."/>
            <person name="Sato K."/>
            <person name="Mori E."/>
            <person name="Abe Y."/>
            <person name="Kisaki G."/>
            <person name="Hamano K."/>
            <person name="Suezawa K."/>
            <person name="Otani M."/>
            <person name="Fukuda T."/>
            <person name="Manabe T."/>
            <person name="Gomi K."/>
            <person name="Tabuchi M."/>
            <person name="Akimitsu K."/>
            <person name="Kataoka I."/>
        </authorList>
    </citation>
    <scope>NUCLEOTIDE SEQUENCE [LARGE SCALE GENOMIC DNA]</scope>
    <source>
        <strain evidence="3">cv. Fuchu</strain>
    </source>
</reference>
<dbReference type="Proteomes" id="UP000585474">
    <property type="component" value="Unassembled WGS sequence"/>
</dbReference>
<evidence type="ECO:0000313" key="3">
    <source>
        <dbReference type="Proteomes" id="UP000585474"/>
    </source>
</evidence>
<name>A0A7J0D7Q1_9ERIC</name>
<protein>
    <submittedName>
        <fullName evidence="2">Uncharacterized protein</fullName>
    </submittedName>
</protein>
<organism evidence="2 3">
    <name type="scientific">Actinidia rufa</name>
    <dbReference type="NCBI Taxonomy" id="165716"/>
    <lineage>
        <taxon>Eukaryota</taxon>
        <taxon>Viridiplantae</taxon>
        <taxon>Streptophyta</taxon>
        <taxon>Embryophyta</taxon>
        <taxon>Tracheophyta</taxon>
        <taxon>Spermatophyta</taxon>
        <taxon>Magnoliopsida</taxon>
        <taxon>eudicotyledons</taxon>
        <taxon>Gunneridae</taxon>
        <taxon>Pentapetalae</taxon>
        <taxon>asterids</taxon>
        <taxon>Ericales</taxon>
        <taxon>Actinidiaceae</taxon>
        <taxon>Actinidia</taxon>
    </lineage>
</organism>
<feature type="compositionally biased region" description="Low complexity" evidence="1">
    <location>
        <begin position="9"/>
        <end position="18"/>
    </location>
</feature>
<gene>
    <name evidence="2" type="ORF">Acr_00g0005390</name>
</gene>
<accession>A0A7J0D7Q1</accession>
<comment type="caution">
    <text evidence="2">The sequence shown here is derived from an EMBL/GenBank/DDBJ whole genome shotgun (WGS) entry which is preliminary data.</text>
</comment>
<evidence type="ECO:0000256" key="1">
    <source>
        <dbReference type="SAM" id="MobiDB-lite"/>
    </source>
</evidence>